<reference evidence="2" key="1">
    <citation type="submission" date="2023-03" db="EMBL/GenBank/DDBJ databases">
        <title>Massive genome expansion in bonnet fungi (Mycena s.s.) driven by repeated elements and novel gene families across ecological guilds.</title>
        <authorList>
            <consortium name="Lawrence Berkeley National Laboratory"/>
            <person name="Harder C.B."/>
            <person name="Miyauchi S."/>
            <person name="Viragh M."/>
            <person name="Kuo A."/>
            <person name="Thoen E."/>
            <person name="Andreopoulos B."/>
            <person name="Lu D."/>
            <person name="Skrede I."/>
            <person name="Drula E."/>
            <person name="Henrissat B."/>
            <person name="Morin E."/>
            <person name="Kohler A."/>
            <person name="Barry K."/>
            <person name="LaButti K."/>
            <person name="Morin E."/>
            <person name="Salamov A."/>
            <person name="Lipzen A."/>
            <person name="Mereny Z."/>
            <person name="Hegedus B."/>
            <person name="Baldrian P."/>
            <person name="Stursova M."/>
            <person name="Weitz H."/>
            <person name="Taylor A."/>
            <person name="Grigoriev I.V."/>
            <person name="Nagy L.G."/>
            <person name="Martin F."/>
            <person name="Kauserud H."/>
        </authorList>
    </citation>
    <scope>NUCLEOTIDE SEQUENCE</scope>
    <source>
        <strain evidence="2">CBHHK188m</strain>
    </source>
</reference>
<evidence type="ECO:0000313" key="3">
    <source>
        <dbReference type="Proteomes" id="UP001215280"/>
    </source>
</evidence>
<accession>A0AAD7NVF7</accession>
<evidence type="ECO:0000313" key="2">
    <source>
        <dbReference type="EMBL" id="KAJ7776780.1"/>
    </source>
</evidence>
<sequence length="133" mass="13959">MTRAIGSALVSTTSYVVAVGFPRRTAGISYVNFEMQRRVHISNWLPDPGPHLALVNETNANEGRDFLDIPIQALAVAKRGSVESHHGSQPISGQRLIGADPLVLFRLGDGGSTEAPSGNGNGGCPAALTQARV</sequence>
<proteinExistence type="predicted"/>
<dbReference type="Proteomes" id="UP001215280">
    <property type="component" value="Unassembled WGS sequence"/>
</dbReference>
<protein>
    <submittedName>
        <fullName evidence="2">Uncharacterized protein</fullName>
    </submittedName>
</protein>
<dbReference type="AlphaFoldDB" id="A0AAD7NVF7"/>
<gene>
    <name evidence="2" type="ORF">DFH07DRAFT_766480</name>
</gene>
<comment type="caution">
    <text evidence="2">The sequence shown here is derived from an EMBL/GenBank/DDBJ whole genome shotgun (WGS) entry which is preliminary data.</text>
</comment>
<organism evidence="2 3">
    <name type="scientific">Mycena maculata</name>
    <dbReference type="NCBI Taxonomy" id="230809"/>
    <lineage>
        <taxon>Eukaryota</taxon>
        <taxon>Fungi</taxon>
        <taxon>Dikarya</taxon>
        <taxon>Basidiomycota</taxon>
        <taxon>Agaricomycotina</taxon>
        <taxon>Agaricomycetes</taxon>
        <taxon>Agaricomycetidae</taxon>
        <taxon>Agaricales</taxon>
        <taxon>Marasmiineae</taxon>
        <taxon>Mycenaceae</taxon>
        <taxon>Mycena</taxon>
    </lineage>
</organism>
<dbReference type="EMBL" id="JARJLG010000011">
    <property type="protein sequence ID" value="KAJ7776780.1"/>
    <property type="molecule type" value="Genomic_DNA"/>
</dbReference>
<evidence type="ECO:0000256" key="1">
    <source>
        <dbReference type="SAM" id="MobiDB-lite"/>
    </source>
</evidence>
<keyword evidence="3" id="KW-1185">Reference proteome</keyword>
<feature type="region of interest" description="Disordered" evidence="1">
    <location>
        <begin position="108"/>
        <end position="133"/>
    </location>
</feature>
<name>A0AAD7NVF7_9AGAR</name>